<dbReference type="PANTHER" id="PTHR35450:SF2">
    <property type="entry name" value="REVERSE TRANSCRIPTASE DOMAIN-CONTAINING PROTEIN"/>
    <property type="match status" value="1"/>
</dbReference>
<reference evidence="4" key="1">
    <citation type="journal article" date="2023" name="G3 (Bethesda)">
        <title>Whole genome assembly and annotation of the endangered Caribbean coral Acropora cervicornis.</title>
        <authorList>
            <person name="Selwyn J.D."/>
            <person name="Vollmer S.V."/>
        </authorList>
    </citation>
    <scope>NUCLEOTIDE SEQUENCE</scope>
    <source>
        <strain evidence="4">K2</strain>
    </source>
</reference>
<evidence type="ECO:0000313" key="4">
    <source>
        <dbReference type="EMBL" id="KAK2553836.1"/>
    </source>
</evidence>
<dbReference type="Gene3D" id="3.30.70.270">
    <property type="match status" value="1"/>
</dbReference>
<dbReference type="InterPro" id="IPR000477">
    <property type="entry name" value="RT_dom"/>
</dbReference>
<evidence type="ECO:0000256" key="1">
    <source>
        <dbReference type="SAM" id="Coils"/>
    </source>
</evidence>
<keyword evidence="5" id="KW-1185">Reference proteome</keyword>
<evidence type="ECO:0000313" key="5">
    <source>
        <dbReference type="Proteomes" id="UP001249851"/>
    </source>
</evidence>
<dbReference type="InterPro" id="IPR043128">
    <property type="entry name" value="Rev_trsase/Diguanyl_cyclase"/>
</dbReference>
<sequence length="1222" mass="139640">MGDNASTSTQAPEGHSISPISTSVCELLQLTDPILASVAKSRGDFNGRRYDTRTKQRPTGAEIKDVNAAVSVLLKHNTIPDPTQDPFGYLWIANCILYSVIVAFYISKNWKKGDGNGERTGKPKRGSKAKEEFEAQAREIRGKLSKAKAEIERLKSNKKITKKGKKNRLELLRECKTLSVAILVAYMEKQKSRLRKVKRGYWRRKKQEDARRMNAQFELDPGRVYSDFRRVIDDHSEVAKPKYVHGQEDNESQRNVFSDAVEATTFWRTLWEAQGAGNVKAEWLDEVRDAIKEKVPVPPEKDFELSAKQAEKGEQRGAKEKCSGTTDNLLIDRMVCQDSQRGRRNISMAWIDVRKAYDSVSHNWLREMFSVHRFPQWIGNLIERLSAKWNTRISVRTRQGTELSERILFARGLPQGDALCPKLFTLCMNPIAWKLQASEGYRLSKPINTKITDLLYVDDLKVYAASEAKLKVVLREVQAAMGDIGLLWNERKCAVVNVKRGCLQELVPGLKIDEQQLIKSLTEDSQYKFLGVLESIKQEDSMAYHRVAETGQRVMVENGGKHPLGTSDLLYLPRKVGGRGLKSIEAEYKLTKVKAAVRLYNNSDPTMQLVRQFEEKARRTGRHSLIGDAQRFAEELGMKLELRYPDPSGTTEQGEVIEGRKIGVWAKKAVQSKRFEDTKEKKWQRKLMTVRWEDEKLDGECFSWMTEWRVAPTHTIAGIMELYEQLLPTKLYNSRKTKTTDDPDARCRLCGKAQESVTHVLSGCSILAQTKYLSRHNAALKILFFELLKSYQLIEVIPPWYSPTQPKPSYENEQATVYWDVPVYADHIEVHANRVDARIVDKENQTVTLLEMSCPWVENREQKEKEKTLKYAPLRLELKQQYPGYRINQVNIIIDVLGGYSKELYSSVRDLLGAERSRERLRRMQKSVLSSSLNIVRSFKRRVTWFPGVASGKAPLASAAAVQGRLQCEDKEMQTEPDERVNSLIDEIWSLRRHLGEAKQLDSPPKKRKKTGKASLLVKHLWHRPPLSKGVSNAKIKRCKQRLKRQVTWCPGVTPCKAPLASAAAVQGRFQCQDKEMQTEASLLVKHLWHRPPLSKGVSNAKIKRCKQRLKRQVTWCPGVTPCKAPLASAAAVQGRFQCQDKEMQTEPDESIKYLKAEINNLQRHLGQAKMVEMLQQQRIQQDFGIRGEGIGDAIATSVLTNMVLSRIFRELDEHMVDYCYQ</sequence>
<keyword evidence="2" id="KW-0812">Transmembrane</keyword>
<gene>
    <name evidence="4" type="ORF">P5673_024824</name>
</gene>
<keyword evidence="2" id="KW-1133">Transmembrane helix</keyword>
<dbReference type="PROSITE" id="PS50878">
    <property type="entry name" value="RT_POL"/>
    <property type="match status" value="1"/>
</dbReference>
<dbReference type="SUPFAM" id="SSF56672">
    <property type="entry name" value="DNA/RNA polymerases"/>
    <property type="match status" value="1"/>
</dbReference>
<dbReference type="CDD" id="cd01650">
    <property type="entry name" value="RT_nLTR_like"/>
    <property type="match status" value="1"/>
</dbReference>
<comment type="caution">
    <text evidence="4">The sequence shown here is derived from an EMBL/GenBank/DDBJ whole genome shotgun (WGS) entry which is preliminary data.</text>
</comment>
<organism evidence="4 5">
    <name type="scientific">Acropora cervicornis</name>
    <name type="common">Staghorn coral</name>
    <dbReference type="NCBI Taxonomy" id="6130"/>
    <lineage>
        <taxon>Eukaryota</taxon>
        <taxon>Metazoa</taxon>
        <taxon>Cnidaria</taxon>
        <taxon>Anthozoa</taxon>
        <taxon>Hexacorallia</taxon>
        <taxon>Scleractinia</taxon>
        <taxon>Astrocoeniina</taxon>
        <taxon>Acroporidae</taxon>
        <taxon>Acropora</taxon>
    </lineage>
</organism>
<evidence type="ECO:0000259" key="3">
    <source>
        <dbReference type="PROSITE" id="PS50878"/>
    </source>
</evidence>
<feature type="coiled-coil region" evidence="1">
    <location>
        <begin position="130"/>
        <end position="164"/>
    </location>
</feature>
<proteinExistence type="predicted"/>
<dbReference type="Pfam" id="PF00078">
    <property type="entry name" value="RVT_1"/>
    <property type="match status" value="1"/>
</dbReference>
<dbReference type="InterPro" id="IPR043502">
    <property type="entry name" value="DNA/RNA_pol_sf"/>
</dbReference>
<protein>
    <submittedName>
        <fullName evidence="4">Retrovirus-related Pol polyprotein from type-2 retrotransposable element R2DM</fullName>
    </submittedName>
</protein>
<dbReference type="PANTHER" id="PTHR35450">
    <property type="entry name" value="REVERSE TRANSCRIPTASE DOMAIN-CONTAINING PROTEIN"/>
    <property type="match status" value="1"/>
</dbReference>
<feature type="transmembrane region" description="Helical" evidence="2">
    <location>
        <begin position="87"/>
        <end position="106"/>
    </location>
</feature>
<reference evidence="4" key="2">
    <citation type="journal article" date="2023" name="Science">
        <title>Genomic signatures of disease resistance in endangered staghorn corals.</title>
        <authorList>
            <person name="Vollmer S.V."/>
            <person name="Selwyn J.D."/>
            <person name="Despard B.A."/>
            <person name="Roesel C.L."/>
        </authorList>
    </citation>
    <scope>NUCLEOTIDE SEQUENCE</scope>
    <source>
        <strain evidence="4">K2</strain>
    </source>
</reference>
<accession>A0AAD9Q3U1</accession>
<dbReference type="AlphaFoldDB" id="A0AAD9Q3U1"/>
<keyword evidence="2" id="KW-0472">Membrane</keyword>
<evidence type="ECO:0000256" key="2">
    <source>
        <dbReference type="SAM" id="Phobius"/>
    </source>
</evidence>
<feature type="domain" description="Reverse transcriptase" evidence="3">
    <location>
        <begin position="191"/>
        <end position="534"/>
    </location>
</feature>
<dbReference type="Proteomes" id="UP001249851">
    <property type="component" value="Unassembled WGS sequence"/>
</dbReference>
<dbReference type="EMBL" id="JARQWQ010000074">
    <property type="protein sequence ID" value="KAK2553836.1"/>
    <property type="molecule type" value="Genomic_DNA"/>
</dbReference>
<name>A0AAD9Q3U1_ACRCE</name>
<keyword evidence="1" id="KW-0175">Coiled coil</keyword>